<dbReference type="RefSeq" id="XP_017700125.2">
    <property type="nucleotide sequence ID" value="XM_017844636.3"/>
</dbReference>
<reference evidence="4" key="1">
    <citation type="submission" date="2025-08" db="UniProtKB">
        <authorList>
            <consortium name="RefSeq"/>
        </authorList>
    </citation>
    <scope>IDENTIFICATION</scope>
    <source>
        <tissue evidence="4">Young leaves</tissue>
    </source>
</reference>
<dbReference type="AlphaFoldDB" id="A0A8B7MVG1"/>
<feature type="transmembrane region" description="Helical" evidence="2">
    <location>
        <begin position="13"/>
        <end position="32"/>
    </location>
</feature>
<evidence type="ECO:0000313" key="3">
    <source>
        <dbReference type="Proteomes" id="UP000228380"/>
    </source>
</evidence>
<dbReference type="KEGG" id="pda:108511564"/>
<keyword evidence="2" id="KW-1133">Transmembrane helix</keyword>
<dbReference type="PANTHER" id="PTHR33982:SF5">
    <property type="entry name" value="OUTER ENVELOPE MEMBRANE PROTEIN 7"/>
    <property type="match status" value="1"/>
</dbReference>
<dbReference type="InterPro" id="IPR038944">
    <property type="entry name" value="OEP7-like"/>
</dbReference>
<dbReference type="Proteomes" id="UP000228380">
    <property type="component" value="Unplaced"/>
</dbReference>
<name>A0A8B7MVG1_PHODC</name>
<proteinExistence type="predicted"/>
<keyword evidence="2" id="KW-0472">Membrane</keyword>
<accession>A0A8B7MVG1</accession>
<dbReference type="GeneID" id="108511564"/>
<dbReference type="PANTHER" id="PTHR33982">
    <property type="entry name" value="OUTER ENVELOPE MEMBRANE PROTEIN 7-RELATED"/>
    <property type="match status" value="1"/>
</dbReference>
<protein>
    <submittedName>
        <fullName evidence="4">Outer envelope membrane protein 7</fullName>
    </submittedName>
</protein>
<evidence type="ECO:0000256" key="2">
    <source>
        <dbReference type="SAM" id="Phobius"/>
    </source>
</evidence>
<organism evidence="3 4">
    <name type="scientific">Phoenix dactylifera</name>
    <name type="common">Date palm</name>
    <dbReference type="NCBI Taxonomy" id="42345"/>
    <lineage>
        <taxon>Eukaryota</taxon>
        <taxon>Viridiplantae</taxon>
        <taxon>Streptophyta</taxon>
        <taxon>Embryophyta</taxon>
        <taxon>Tracheophyta</taxon>
        <taxon>Spermatophyta</taxon>
        <taxon>Magnoliopsida</taxon>
        <taxon>Liliopsida</taxon>
        <taxon>Arecaceae</taxon>
        <taxon>Coryphoideae</taxon>
        <taxon>Phoeniceae</taxon>
        <taxon>Phoenix</taxon>
    </lineage>
</organism>
<feature type="region of interest" description="Disordered" evidence="1">
    <location>
        <begin position="44"/>
        <end position="78"/>
    </location>
</feature>
<evidence type="ECO:0000256" key="1">
    <source>
        <dbReference type="SAM" id="MobiDB-lite"/>
    </source>
</evidence>
<dbReference type="GO" id="GO:0009707">
    <property type="term" value="C:chloroplast outer membrane"/>
    <property type="evidence" value="ECO:0007669"/>
    <property type="project" value="TreeGrafter"/>
</dbReference>
<evidence type="ECO:0000313" key="4">
    <source>
        <dbReference type="RefSeq" id="XP_017700125.2"/>
    </source>
</evidence>
<keyword evidence="2" id="KW-0812">Transmembrane</keyword>
<sequence length="78" mass="8163">MGRGEREGGGLKTALLVAGGLVLGWLTMETAFKPFLDRVRGSIARSDPARDPDDDADGSSGVNVSDEDEKAEVVAKSD</sequence>
<keyword evidence="3" id="KW-1185">Reference proteome</keyword>
<gene>
    <name evidence="4" type="primary">LOC108511564</name>
</gene>